<dbReference type="EMBL" id="BTSY01000004">
    <property type="protein sequence ID" value="GMT25216.1"/>
    <property type="molecule type" value="Genomic_DNA"/>
</dbReference>
<organism evidence="1 2">
    <name type="scientific">Pristionchus fissidentatus</name>
    <dbReference type="NCBI Taxonomy" id="1538716"/>
    <lineage>
        <taxon>Eukaryota</taxon>
        <taxon>Metazoa</taxon>
        <taxon>Ecdysozoa</taxon>
        <taxon>Nematoda</taxon>
        <taxon>Chromadorea</taxon>
        <taxon>Rhabditida</taxon>
        <taxon>Rhabditina</taxon>
        <taxon>Diplogasteromorpha</taxon>
        <taxon>Diplogasteroidea</taxon>
        <taxon>Neodiplogasteridae</taxon>
        <taxon>Pristionchus</taxon>
    </lineage>
</organism>
<evidence type="ECO:0000313" key="1">
    <source>
        <dbReference type="EMBL" id="GMT25216.1"/>
    </source>
</evidence>
<dbReference type="Proteomes" id="UP001432322">
    <property type="component" value="Unassembled WGS sequence"/>
</dbReference>
<dbReference type="AlphaFoldDB" id="A0AAV5VZI7"/>
<accession>A0AAV5VZI7</accession>
<keyword evidence="2" id="KW-1185">Reference proteome</keyword>
<reference evidence="1" key="1">
    <citation type="submission" date="2023-10" db="EMBL/GenBank/DDBJ databases">
        <title>Genome assembly of Pristionchus species.</title>
        <authorList>
            <person name="Yoshida K."/>
            <person name="Sommer R.J."/>
        </authorList>
    </citation>
    <scope>NUCLEOTIDE SEQUENCE</scope>
    <source>
        <strain evidence="1">RS5133</strain>
    </source>
</reference>
<name>A0AAV5VZI7_9BILA</name>
<evidence type="ECO:0000313" key="2">
    <source>
        <dbReference type="Proteomes" id="UP001432322"/>
    </source>
</evidence>
<gene>
    <name evidence="1" type="ORF">PFISCL1PPCAC_16513</name>
</gene>
<comment type="caution">
    <text evidence="1">The sequence shown here is derived from an EMBL/GenBank/DDBJ whole genome shotgun (WGS) entry which is preliminary data.</text>
</comment>
<sequence>TFFRCASAIVSRRADMEEESSRDLNELTTCFLSCFLYSCTLCWMSSISRSRRASASASFSTLLLEYHLRTVPPAARGNNSNPLEYGSWTGYGTTSSLRAATAL</sequence>
<feature type="non-terminal residue" evidence="1">
    <location>
        <position position="1"/>
    </location>
</feature>
<proteinExistence type="predicted"/>
<feature type="non-terminal residue" evidence="1">
    <location>
        <position position="103"/>
    </location>
</feature>
<protein>
    <submittedName>
        <fullName evidence="1">Uncharacterized protein</fullName>
    </submittedName>
</protein>